<name>A0A8S3YDY2_PARAO</name>
<dbReference type="EMBL" id="CAJQZP010001624">
    <property type="protein sequence ID" value="CAG5057117.1"/>
    <property type="molecule type" value="Genomic_DNA"/>
</dbReference>
<evidence type="ECO:0000256" key="1">
    <source>
        <dbReference type="SAM" id="Phobius"/>
    </source>
</evidence>
<gene>
    <name evidence="2" type="ORF">PAPOLLO_LOCUS27023</name>
</gene>
<organism evidence="2 3">
    <name type="scientific">Parnassius apollo</name>
    <name type="common">Apollo butterfly</name>
    <name type="synonym">Papilio apollo</name>
    <dbReference type="NCBI Taxonomy" id="110799"/>
    <lineage>
        <taxon>Eukaryota</taxon>
        <taxon>Metazoa</taxon>
        <taxon>Ecdysozoa</taxon>
        <taxon>Arthropoda</taxon>
        <taxon>Hexapoda</taxon>
        <taxon>Insecta</taxon>
        <taxon>Pterygota</taxon>
        <taxon>Neoptera</taxon>
        <taxon>Endopterygota</taxon>
        <taxon>Lepidoptera</taxon>
        <taxon>Glossata</taxon>
        <taxon>Ditrysia</taxon>
        <taxon>Papilionoidea</taxon>
        <taxon>Papilionidae</taxon>
        <taxon>Parnassiinae</taxon>
        <taxon>Parnassini</taxon>
        <taxon>Parnassius</taxon>
        <taxon>Parnassius</taxon>
    </lineage>
</organism>
<proteinExistence type="predicted"/>
<keyword evidence="1" id="KW-1133">Transmembrane helix</keyword>
<dbReference type="OrthoDB" id="7382493at2759"/>
<keyword evidence="3" id="KW-1185">Reference proteome</keyword>
<dbReference type="AlphaFoldDB" id="A0A8S3YDY2"/>
<sequence length="241" mass="27645">MYLEEETLRLSRDTRMLCHIISQIKTLFWMSSSSAPTTLARQLLDKDNLVADADGPVLMVWGCNMVDKWEFIPSPLCHQHPKVRFWISEDTSRNHTGYYDPATEEILSQSPVVPCRPRYVGYRGGVASVQNGSVTMLNTSLPHLSISPLRSNYTFNPPSWERDTTAASNHAPLPVTYEDVGGYVESLGYMIHHIHKKDITYLIIIVTISGVWILFLSPLYRMRRDLREAQRKIDTLLYLMK</sequence>
<evidence type="ECO:0000313" key="3">
    <source>
        <dbReference type="Proteomes" id="UP000691718"/>
    </source>
</evidence>
<evidence type="ECO:0000313" key="2">
    <source>
        <dbReference type="EMBL" id="CAG5057117.1"/>
    </source>
</evidence>
<reference evidence="2" key="1">
    <citation type="submission" date="2021-04" db="EMBL/GenBank/DDBJ databases">
        <authorList>
            <person name="Tunstrom K."/>
        </authorList>
    </citation>
    <scope>NUCLEOTIDE SEQUENCE</scope>
</reference>
<feature type="transmembrane region" description="Helical" evidence="1">
    <location>
        <begin position="199"/>
        <end position="220"/>
    </location>
</feature>
<comment type="caution">
    <text evidence="2">The sequence shown here is derived from an EMBL/GenBank/DDBJ whole genome shotgun (WGS) entry which is preliminary data.</text>
</comment>
<keyword evidence="1" id="KW-0472">Membrane</keyword>
<protein>
    <submittedName>
        <fullName evidence="2">(apollo) hypothetical protein</fullName>
    </submittedName>
</protein>
<accession>A0A8S3YDY2</accession>
<dbReference type="Proteomes" id="UP000691718">
    <property type="component" value="Unassembled WGS sequence"/>
</dbReference>
<keyword evidence="1" id="KW-0812">Transmembrane</keyword>